<proteinExistence type="predicted"/>
<comment type="caution">
    <text evidence="1">The sequence shown here is derived from an EMBL/GenBank/DDBJ whole genome shotgun (WGS) entry which is preliminary data.</text>
</comment>
<protein>
    <submittedName>
        <fullName evidence="1">Uncharacterized protein</fullName>
    </submittedName>
</protein>
<dbReference type="Proteomes" id="UP001497680">
    <property type="component" value="Unassembled WGS sequence"/>
</dbReference>
<dbReference type="EMBL" id="MU394346">
    <property type="protein sequence ID" value="KAI6083839.1"/>
    <property type="molecule type" value="Genomic_DNA"/>
</dbReference>
<accession>A0ACC0CTV5</accession>
<gene>
    <name evidence="1" type="ORF">F4821DRAFT_182953</name>
</gene>
<name>A0ACC0CTV5_9PEZI</name>
<organism evidence="1 2">
    <name type="scientific">Hypoxylon rubiginosum</name>
    <dbReference type="NCBI Taxonomy" id="110542"/>
    <lineage>
        <taxon>Eukaryota</taxon>
        <taxon>Fungi</taxon>
        <taxon>Dikarya</taxon>
        <taxon>Ascomycota</taxon>
        <taxon>Pezizomycotina</taxon>
        <taxon>Sordariomycetes</taxon>
        <taxon>Xylariomycetidae</taxon>
        <taxon>Xylariales</taxon>
        <taxon>Hypoxylaceae</taxon>
        <taxon>Hypoxylon</taxon>
    </lineage>
</organism>
<reference evidence="1 2" key="1">
    <citation type="journal article" date="2022" name="New Phytol.">
        <title>Ecological generalism drives hyperdiversity of secondary metabolite gene clusters in xylarialean endophytes.</title>
        <authorList>
            <person name="Franco M.E.E."/>
            <person name="Wisecaver J.H."/>
            <person name="Arnold A.E."/>
            <person name="Ju Y.M."/>
            <person name="Slot J.C."/>
            <person name="Ahrendt S."/>
            <person name="Moore L.P."/>
            <person name="Eastman K.E."/>
            <person name="Scott K."/>
            <person name="Konkel Z."/>
            <person name="Mondo S.J."/>
            <person name="Kuo A."/>
            <person name="Hayes R.D."/>
            <person name="Haridas S."/>
            <person name="Andreopoulos B."/>
            <person name="Riley R."/>
            <person name="LaButti K."/>
            <person name="Pangilinan J."/>
            <person name="Lipzen A."/>
            <person name="Amirebrahimi M."/>
            <person name="Yan J."/>
            <person name="Adam C."/>
            <person name="Keymanesh K."/>
            <person name="Ng V."/>
            <person name="Louie K."/>
            <person name="Northen T."/>
            <person name="Drula E."/>
            <person name="Henrissat B."/>
            <person name="Hsieh H.M."/>
            <person name="Youens-Clark K."/>
            <person name="Lutzoni F."/>
            <person name="Miadlikowska J."/>
            <person name="Eastwood D.C."/>
            <person name="Hamelin R.C."/>
            <person name="Grigoriev I.V."/>
            <person name="U'Ren J.M."/>
        </authorList>
    </citation>
    <scope>NUCLEOTIDE SEQUENCE [LARGE SCALE GENOMIC DNA]</scope>
    <source>
        <strain evidence="1 2">ER1909</strain>
    </source>
</reference>
<keyword evidence="2" id="KW-1185">Reference proteome</keyword>
<evidence type="ECO:0000313" key="1">
    <source>
        <dbReference type="EMBL" id="KAI6083839.1"/>
    </source>
</evidence>
<sequence length="277" mass="30838">MDFVFVQERVSTSTKQRRQTHSHSARVAKVKGARKSQAVGHTRQTGSAEHNSDKEINPQPTSRDRQHTQAVVSRGETAVPAPRSLSGAFEYKPLATFLSSLTPREHFLFDYYVRVVIPHMSAKIPVSQQSSEYHDRMRKNWVLFSSTNTDLLRGFLLAGCRHLSLVHCDEKYAEIATRLKVTYIQGLRKMISPDNPSLARAAAARALILAFDDLMLGDDSTATKHIEAALQIVEMAGGFQAVDPTSVVYYMFSSSMNCKKLEFTSDVSSEAVESEPA</sequence>
<evidence type="ECO:0000313" key="2">
    <source>
        <dbReference type="Proteomes" id="UP001497680"/>
    </source>
</evidence>